<dbReference type="InterPro" id="IPR006311">
    <property type="entry name" value="TAT_signal"/>
</dbReference>
<name>A0ABV6JNG8_9PROT</name>
<dbReference type="PROSITE" id="PS51318">
    <property type="entry name" value="TAT"/>
    <property type="match status" value="1"/>
</dbReference>
<proteinExistence type="inferred from homology"/>
<feature type="chain" id="PRO_5046555435" evidence="3">
    <location>
        <begin position="26"/>
        <end position="507"/>
    </location>
</feature>
<feature type="signal peptide" evidence="3">
    <location>
        <begin position="1"/>
        <end position="25"/>
    </location>
</feature>
<dbReference type="RefSeq" id="WP_377042964.1">
    <property type="nucleotide sequence ID" value="NZ_JBHLUN010000002.1"/>
</dbReference>
<comment type="caution">
    <text evidence="5">The sequence shown here is derived from an EMBL/GenBank/DDBJ whole genome shotgun (WGS) entry which is preliminary data.</text>
</comment>
<accession>A0ABV6JNG8</accession>
<evidence type="ECO:0000256" key="3">
    <source>
        <dbReference type="SAM" id="SignalP"/>
    </source>
</evidence>
<keyword evidence="6" id="KW-1185">Reference proteome</keyword>
<dbReference type="SUPFAM" id="SSF53850">
    <property type="entry name" value="Periplasmic binding protein-like II"/>
    <property type="match status" value="1"/>
</dbReference>
<dbReference type="PANTHER" id="PTHR30290">
    <property type="entry name" value="PERIPLASMIC BINDING COMPONENT OF ABC TRANSPORTER"/>
    <property type="match status" value="1"/>
</dbReference>
<organism evidence="5 6">
    <name type="scientific">Roseomonas elaeocarpi</name>
    <dbReference type="NCBI Taxonomy" id="907779"/>
    <lineage>
        <taxon>Bacteria</taxon>
        <taxon>Pseudomonadati</taxon>
        <taxon>Pseudomonadota</taxon>
        <taxon>Alphaproteobacteria</taxon>
        <taxon>Acetobacterales</taxon>
        <taxon>Roseomonadaceae</taxon>
        <taxon>Roseomonas</taxon>
    </lineage>
</organism>
<dbReference type="EMBL" id="JBHLUN010000002">
    <property type="protein sequence ID" value="MFC0407268.1"/>
    <property type="molecule type" value="Genomic_DNA"/>
</dbReference>
<dbReference type="InterPro" id="IPR000914">
    <property type="entry name" value="SBP_5_dom"/>
</dbReference>
<dbReference type="Pfam" id="PF00496">
    <property type="entry name" value="SBP_bac_5"/>
    <property type="match status" value="1"/>
</dbReference>
<dbReference type="Gene3D" id="3.40.190.10">
    <property type="entry name" value="Periplasmic binding protein-like II"/>
    <property type="match status" value="1"/>
</dbReference>
<dbReference type="Gene3D" id="3.10.105.10">
    <property type="entry name" value="Dipeptide-binding Protein, Domain 3"/>
    <property type="match status" value="1"/>
</dbReference>
<feature type="domain" description="Solute-binding protein family 5" evidence="4">
    <location>
        <begin position="72"/>
        <end position="418"/>
    </location>
</feature>
<evidence type="ECO:0000256" key="2">
    <source>
        <dbReference type="ARBA" id="ARBA00005695"/>
    </source>
</evidence>
<dbReference type="Gene3D" id="3.90.76.10">
    <property type="entry name" value="Dipeptide-binding Protein, Domain 1"/>
    <property type="match status" value="1"/>
</dbReference>
<reference evidence="5 6" key="1">
    <citation type="submission" date="2024-09" db="EMBL/GenBank/DDBJ databases">
        <authorList>
            <person name="Sun Q."/>
            <person name="Mori K."/>
        </authorList>
    </citation>
    <scope>NUCLEOTIDE SEQUENCE [LARGE SCALE GENOMIC DNA]</scope>
    <source>
        <strain evidence="5 6">TBRC 5777</strain>
    </source>
</reference>
<comment type="subcellular location">
    <subcellularLocation>
        <location evidence="1">Periplasm</location>
    </subcellularLocation>
</comment>
<evidence type="ECO:0000256" key="1">
    <source>
        <dbReference type="ARBA" id="ARBA00004418"/>
    </source>
</evidence>
<dbReference type="InterPro" id="IPR039424">
    <property type="entry name" value="SBP_5"/>
</dbReference>
<evidence type="ECO:0000259" key="4">
    <source>
        <dbReference type="Pfam" id="PF00496"/>
    </source>
</evidence>
<keyword evidence="3" id="KW-0732">Signal</keyword>
<sequence>MLTTRRVFMGSALAMGAGLAGPARAARAADTLVFGLSSYPPNLQAFAAAGTAALTVKLQTHRGLLSYDSTGKVRPELAESWEPQGATGWRFRLREAVFHNGKAVTSEDVRWTLEQIAAENSAAAFAGQFRDIERVETPDPRTAVIVMKEPTSILPEWLAHPHVPIVARESLGRDGVGIGAGPYVVKSQERGSSVTLEANPRYYRPGLPKIRNLRFIAYADENLRVAALRAGDVDIIEYVPWEAMASIEADTNLRLDNQNGPFMWMGFNGARKPFDNPLVRQACAYAIRREEIVQAVFFGRGAPLAGIPLVEDSPFFDAARSRHFSYDPAKAKALLSQAGLAGGFSTQLLSTAQYGMHKSTAEIVQQHLGEIGIKAELSMPDWATRIARGSRAQYDFFIQGSTADNNDPDGLSTLLDGSLPSSSSRSINLPTPEVHDLFAEGRREFDGAKRKAIYERLEKQALYDCALVGLAWRAQGYAMAKDVRGFRGLPGALNFNSGVTLEDVSLG</sequence>
<gene>
    <name evidence="5" type="ORF">ACFFGY_03345</name>
</gene>
<evidence type="ECO:0000313" key="6">
    <source>
        <dbReference type="Proteomes" id="UP001589865"/>
    </source>
</evidence>
<dbReference type="InterPro" id="IPR030678">
    <property type="entry name" value="Peptide/Ni-bd"/>
</dbReference>
<dbReference type="PIRSF" id="PIRSF002741">
    <property type="entry name" value="MppA"/>
    <property type="match status" value="1"/>
</dbReference>
<evidence type="ECO:0000313" key="5">
    <source>
        <dbReference type="EMBL" id="MFC0407268.1"/>
    </source>
</evidence>
<protein>
    <submittedName>
        <fullName evidence="5">ABC transporter substrate-binding protein</fullName>
    </submittedName>
</protein>
<comment type="similarity">
    <text evidence="2">Belongs to the bacterial solute-binding protein 5 family.</text>
</comment>
<dbReference type="Proteomes" id="UP001589865">
    <property type="component" value="Unassembled WGS sequence"/>
</dbReference>